<evidence type="ECO:0000313" key="2">
    <source>
        <dbReference type="Proteomes" id="UP000485058"/>
    </source>
</evidence>
<reference evidence="1 2" key="1">
    <citation type="submission" date="2020-02" db="EMBL/GenBank/DDBJ databases">
        <title>Draft genome sequence of Haematococcus lacustris strain NIES-144.</title>
        <authorList>
            <person name="Morimoto D."/>
            <person name="Nakagawa S."/>
            <person name="Yoshida T."/>
            <person name="Sawayama S."/>
        </authorList>
    </citation>
    <scope>NUCLEOTIDE SEQUENCE [LARGE SCALE GENOMIC DNA]</scope>
    <source>
        <strain evidence="1 2">NIES-144</strain>
    </source>
</reference>
<accession>A0A699Z4H0</accession>
<sequence length="66" mass="6704">MDKYRPGPNRLYTKGGAAVPAPVTLTLPCSATGSVTLKVTAASGSRATYQTASMNLPVDASCGACR</sequence>
<proteinExistence type="predicted"/>
<dbReference type="AlphaFoldDB" id="A0A699Z4H0"/>
<name>A0A699Z4H0_HAELA</name>
<evidence type="ECO:0000313" key="1">
    <source>
        <dbReference type="EMBL" id="GFH14258.1"/>
    </source>
</evidence>
<dbReference type="Proteomes" id="UP000485058">
    <property type="component" value="Unassembled WGS sequence"/>
</dbReference>
<keyword evidence="2" id="KW-1185">Reference proteome</keyword>
<dbReference type="EMBL" id="BLLF01000706">
    <property type="protein sequence ID" value="GFH14258.1"/>
    <property type="molecule type" value="Genomic_DNA"/>
</dbReference>
<organism evidence="1 2">
    <name type="scientific">Haematococcus lacustris</name>
    <name type="common">Green alga</name>
    <name type="synonym">Haematococcus pluvialis</name>
    <dbReference type="NCBI Taxonomy" id="44745"/>
    <lineage>
        <taxon>Eukaryota</taxon>
        <taxon>Viridiplantae</taxon>
        <taxon>Chlorophyta</taxon>
        <taxon>core chlorophytes</taxon>
        <taxon>Chlorophyceae</taxon>
        <taxon>CS clade</taxon>
        <taxon>Chlamydomonadales</taxon>
        <taxon>Haematococcaceae</taxon>
        <taxon>Haematococcus</taxon>
    </lineage>
</organism>
<gene>
    <name evidence="1" type="ORF">HaLaN_10280</name>
</gene>
<comment type="caution">
    <text evidence="1">The sequence shown here is derived from an EMBL/GenBank/DDBJ whole genome shotgun (WGS) entry which is preliminary data.</text>
</comment>
<protein>
    <submittedName>
        <fullName evidence="1">Uncharacterized protein</fullName>
    </submittedName>
</protein>